<dbReference type="InterPro" id="IPR050546">
    <property type="entry name" value="Glycosyl_Hydrlase_16"/>
</dbReference>
<reference evidence="3 4" key="1">
    <citation type="submission" date="2019-02" db="EMBL/GenBank/DDBJ databases">
        <title>Deep-cultivation of Planctomycetes and their phenomic and genomic characterization uncovers novel biology.</title>
        <authorList>
            <person name="Wiegand S."/>
            <person name="Jogler M."/>
            <person name="Boedeker C."/>
            <person name="Pinto D."/>
            <person name="Vollmers J."/>
            <person name="Rivas-Marin E."/>
            <person name="Kohn T."/>
            <person name="Peeters S.H."/>
            <person name="Heuer A."/>
            <person name="Rast P."/>
            <person name="Oberbeckmann S."/>
            <person name="Bunk B."/>
            <person name="Jeske O."/>
            <person name="Meyerdierks A."/>
            <person name="Storesund J.E."/>
            <person name="Kallscheuer N."/>
            <person name="Luecker S."/>
            <person name="Lage O.M."/>
            <person name="Pohl T."/>
            <person name="Merkel B.J."/>
            <person name="Hornburger P."/>
            <person name="Mueller R.-W."/>
            <person name="Bruemmer F."/>
            <person name="Labrenz M."/>
            <person name="Spormann A.M."/>
            <person name="Op Den Camp H."/>
            <person name="Overmann J."/>
            <person name="Amann R."/>
            <person name="Jetten M.S.M."/>
            <person name="Mascher T."/>
            <person name="Medema M.H."/>
            <person name="Devos D.P."/>
            <person name="Kaster A.-K."/>
            <person name="Ovreas L."/>
            <person name="Rohde M."/>
            <person name="Galperin M.Y."/>
            <person name="Jogler C."/>
        </authorList>
    </citation>
    <scope>NUCLEOTIDE SEQUENCE [LARGE SCALE GENOMIC DNA]</scope>
    <source>
        <strain evidence="3 4">Poly51</strain>
    </source>
</reference>
<dbReference type="GO" id="GO:0042973">
    <property type="term" value="F:glucan endo-1,3-beta-D-glucosidase activity"/>
    <property type="evidence" value="ECO:0007669"/>
    <property type="project" value="UniProtKB-EC"/>
</dbReference>
<proteinExistence type="inferred from homology"/>
<dbReference type="InterPro" id="IPR000757">
    <property type="entry name" value="Beta-glucanase-like"/>
</dbReference>
<dbReference type="GO" id="GO:0005975">
    <property type="term" value="P:carbohydrate metabolic process"/>
    <property type="evidence" value="ECO:0007669"/>
    <property type="project" value="InterPro"/>
</dbReference>
<dbReference type="Proteomes" id="UP000318288">
    <property type="component" value="Unassembled WGS sequence"/>
</dbReference>
<dbReference type="InterPro" id="IPR013320">
    <property type="entry name" value="ConA-like_dom_sf"/>
</dbReference>
<dbReference type="Pfam" id="PF00722">
    <property type="entry name" value="Glyco_hydro_16"/>
    <property type="match status" value="1"/>
</dbReference>
<comment type="caution">
    <text evidence="3">The sequence shown here is derived from an EMBL/GenBank/DDBJ whole genome shotgun (WGS) entry which is preliminary data.</text>
</comment>
<dbReference type="EC" id="3.2.1.39" evidence="3"/>
<dbReference type="PANTHER" id="PTHR10963:SF55">
    <property type="entry name" value="GLYCOSIDE HYDROLASE FAMILY 16 PROTEIN"/>
    <property type="match status" value="1"/>
</dbReference>
<keyword evidence="3" id="KW-0326">Glycosidase</keyword>
<dbReference type="NCBIfam" id="TIGR02595">
    <property type="entry name" value="PEP_CTERM"/>
    <property type="match status" value="1"/>
</dbReference>
<gene>
    <name evidence="3" type="primary">glcA_2</name>
    <name evidence="3" type="ORF">Poly51_43300</name>
</gene>
<dbReference type="PANTHER" id="PTHR10963">
    <property type="entry name" value="GLYCOSYL HYDROLASE-RELATED"/>
    <property type="match status" value="1"/>
</dbReference>
<evidence type="ECO:0000256" key="1">
    <source>
        <dbReference type="ARBA" id="ARBA00006865"/>
    </source>
</evidence>
<dbReference type="AlphaFoldDB" id="A0A5C6ETV9"/>
<dbReference type="InterPro" id="IPR013424">
    <property type="entry name" value="Ice-binding_C"/>
</dbReference>
<dbReference type="Gene3D" id="2.60.120.260">
    <property type="entry name" value="Galactose-binding domain-like"/>
    <property type="match status" value="1"/>
</dbReference>
<feature type="domain" description="GH16" evidence="2">
    <location>
        <begin position="60"/>
        <end position="291"/>
    </location>
</feature>
<organism evidence="3 4">
    <name type="scientific">Rubripirellula tenax</name>
    <dbReference type="NCBI Taxonomy" id="2528015"/>
    <lineage>
        <taxon>Bacteria</taxon>
        <taxon>Pseudomonadati</taxon>
        <taxon>Planctomycetota</taxon>
        <taxon>Planctomycetia</taxon>
        <taxon>Pirellulales</taxon>
        <taxon>Pirellulaceae</taxon>
        <taxon>Rubripirellula</taxon>
    </lineage>
</organism>
<dbReference type="SUPFAM" id="SSF49899">
    <property type="entry name" value="Concanavalin A-like lectins/glucanases"/>
    <property type="match status" value="1"/>
</dbReference>
<dbReference type="EMBL" id="SJPW01000005">
    <property type="protein sequence ID" value="TWU51036.1"/>
    <property type="molecule type" value="Genomic_DNA"/>
</dbReference>
<evidence type="ECO:0000259" key="2">
    <source>
        <dbReference type="PROSITE" id="PS51762"/>
    </source>
</evidence>
<evidence type="ECO:0000313" key="4">
    <source>
        <dbReference type="Proteomes" id="UP000318288"/>
    </source>
</evidence>
<name>A0A5C6ETV9_9BACT</name>
<accession>A0A5C6ETV9</accession>
<dbReference type="PROSITE" id="PS51762">
    <property type="entry name" value="GH16_2"/>
    <property type="match status" value="1"/>
</dbReference>
<keyword evidence="4" id="KW-1185">Reference proteome</keyword>
<comment type="similarity">
    <text evidence="1">Belongs to the glycosyl hydrolase 16 family.</text>
</comment>
<dbReference type="RefSeq" id="WP_146459839.1">
    <property type="nucleotide sequence ID" value="NZ_SJPW01000005.1"/>
</dbReference>
<dbReference type="OrthoDB" id="9809583at2"/>
<keyword evidence="3" id="KW-0378">Hydrolase</keyword>
<evidence type="ECO:0000313" key="3">
    <source>
        <dbReference type="EMBL" id="TWU51036.1"/>
    </source>
</evidence>
<sequence length="498" mass="53864">MSKQCIDVSVLCEVRPLPGVRRGLLNRLLPLVLLASLSLSAHSVLAQAPAVSGFDLAWLDEFDGMSIDSSKWDVADTNVPTNNSLQDYLPDQVSVSGGNLVITAENSASRGLPYVSGSVISKVAQQYGRWEVRANLPTGKGMWPAIWLLSDTTKNAWPSQGEIDIMENRGDQPNLTSSAFHYGTNPPFSHQFVAKEQQSVAGGSQVNYHNSFHNYAVEWDNKQIRFYVDDVHHATVRDSDTGGFISRQSDGMNVILNLAVGGDFLDNPDASTPWPQDFRVDHVYAYTKADSDPVMTFDNGSFDDNGGSLAHWSTYGNTIGAGTNVRGDNQHVASGDGALKLYGQFDGTENYSGVEQGLTVTGGETLFAQASAFVDSNDSIFATDNYAVLNIDYYNQQYGEFGSGQYIGSDSVVLADGATLNDVWLTRQLSSVVPDGAVEARLALVFVQPQFAGGAVHIDSVRFFSAAAVPEPSTLWMLVAITGLCFVRRKSRSFSAST</sequence>
<dbReference type="Gene3D" id="2.60.120.200">
    <property type="match status" value="1"/>
</dbReference>
<protein>
    <submittedName>
        <fullName evidence="3">Glucan endo-1,3-beta-glucosidase A1</fullName>
        <ecNumber evidence="3">3.2.1.39</ecNumber>
    </submittedName>
</protein>
<dbReference type="CDD" id="cd08023">
    <property type="entry name" value="GH16_laminarinase_like"/>
    <property type="match status" value="1"/>
</dbReference>